<dbReference type="OrthoDB" id="9778320at2"/>
<dbReference type="Gene3D" id="3.20.20.370">
    <property type="entry name" value="Glycoside hydrolase/deacetylase"/>
    <property type="match status" value="1"/>
</dbReference>
<feature type="domain" description="NodB homology" evidence="3">
    <location>
        <begin position="105"/>
        <end position="301"/>
    </location>
</feature>
<proteinExistence type="predicted"/>
<dbReference type="PANTHER" id="PTHR34216">
    <property type="match status" value="1"/>
</dbReference>
<comment type="caution">
    <text evidence="4">The sequence shown here is derived from an EMBL/GenBank/DDBJ whole genome shotgun (WGS) entry which is preliminary data.</text>
</comment>
<evidence type="ECO:0000256" key="2">
    <source>
        <dbReference type="ARBA" id="ARBA00022729"/>
    </source>
</evidence>
<dbReference type="InterPro" id="IPR051398">
    <property type="entry name" value="Polysacch_Deacetylase"/>
</dbReference>
<dbReference type="Pfam" id="PF01522">
    <property type="entry name" value="Polysacc_deac_1"/>
    <property type="match status" value="1"/>
</dbReference>
<evidence type="ECO:0000259" key="3">
    <source>
        <dbReference type="PROSITE" id="PS51677"/>
    </source>
</evidence>
<gene>
    <name evidence="4" type="ORF">CLPU_2c01580</name>
</gene>
<dbReference type="InterPro" id="IPR002509">
    <property type="entry name" value="NODB_dom"/>
</dbReference>
<reference evidence="5" key="1">
    <citation type="submission" date="2015-07" db="EMBL/GenBank/DDBJ databases">
        <title>Draft genome sequence of the purine-degrading Gottschalkia purinilyticum DSM 1384 (formerly Clostridium purinilyticum).</title>
        <authorList>
            <person name="Poehlein A."/>
            <person name="Schiel-Bengelsdorf B."/>
            <person name="Bengelsdorf F.R."/>
            <person name="Daniel R."/>
            <person name="Duerre P."/>
        </authorList>
    </citation>
    <scope>NUCLEOTIDE SEQUENCE [LARGE SCALE GENOMIC DNA]</scope>
    <source>
        <strain evidence="5">DSM 1384</strain>
    </source>
</reference>
<dbReference type="PANTHER" id="PTHR34216:SF3">
    <property type="entry name" value="POLY-BETA-1,6-N-ACETYL-D-GLUCOSAMINE N-DEACETYLASE"/>
    <property type="match status" value="1"/>
</dbReference>
<name>A0A0L0WE44_GOTPU</name>
<dbReference type="InterPro" id="IPR011330">
    <property type="entry name" value="Glyco_hydro/deAcase_b/a-brl"/>
</dbReference>
<dbReference type="PROSITE" id="PS51677">
    <property type="entry name" value="NODB"/>
    <property type="match status" value="1"/>
</dbReference>
<evidence type="ECO:0000313" key="5">
    <source>
        <dbReference type="Proteomes" id="UP000037267"/>
    </source>
</evidence>
<dbReference type="Proteomes" id="UP000037267">
    <property type="component" value="Unassembled WGS sequence"/>
</dbReference>
<keyword evidence="4" id="KW-0326">Glycosidase</keyword>
<dbReference type="RefSeq" id="WP_050354092.1">
    <property type="nucleotide sequence ID" value="NZ_LGSS01000002.1"/>
</dbReference>
<organism evidence="4 5">
    <name type="scientific">Gottschalkia purinilytica</name>
    <name type="common">Clostridium purinilyticum</name>
    <dbReference type="NCBI Taxonomy" id="1503"/>
    <lineage>
        <taxon>Bacteria</taxon>
        <taxon>Bacillati</taxon>
        <taxon>Bacillota</taxon>
        <taxon>Tissierellia</taxon>
        <taxon>Tissierellales</taxon>
        <taxon>Gottschalkiaceae</taxon>
        <taxon>Gottschalkia</taxon>
    </lineage>
</organism>
<dbReference type="GO" id="GO:0005576">
    <property type="term" value="C:extracellular region"/>
    <property type="evidence" value="ECO:0007669"/>
    <property type="project" value="UniProtKB-SubCell"/>
</dbReference>
<protein>
    <submittedName>
        <fullName evidence="4">Putative xylanase/chitin deacetylase</fullName>
    </submittedName>
</protein>
<dbReference type="STRING" id="1503.CLPU_2c01580"/>
<dbReference type="CDD" id="cd10966">
    <property type="entry name" value="CE4_yadE_5s"/>
    <property type="match status" value="1"/>
</dbReference>
<keyword evidence="4" id="KW-0378">Hydrolase</keyword>
<keyword evidence="4" id="KW-0624">Polysaccharide degradation</keyword>
<comment type="subcellular location">
    <subcellularLocation>
        <location evidence="1">Secreted</location>
    </subcellularLocation>
</comment>
<dbReference type="GO" id="GO:0016798">
    <property type="term" value="F:hydrolase activity, acting on glycosyl bonds"/>
    <property type="evidence" value="ECO:0007669"/>
    <property type="project" value="UniProtKB-KW"/>
</dbReference>
<keyword evidence="4" id="KW-0119">Carbohydrate metabolism</keyword>
<dbReference type="GO" id="GO:0045493">
    <property type="term" value="P:xylan catabolic process"/>
    <property type="evidence" value="ECO:0007669"/>
    <property type="project" value="UniProtKB-KW"/>
</dbReference>
<keyword evidence="2" id="KW-0732">Signal</keyword>
<dbReference type="SUPFAM" id="SSF88713">
    <property type="entry name" value="Glycoside hydrolase/deacetylase"/>
    <property type="match status" value="1"/>
</dbReference>
<dbReference type="AlphaFoldDB" id="A0A0L0WE44"/>
<keyword evidence="4" id="KW-0858">Xylan degradation</keyword>
<accession>A0A0L0WE44</accession>
<dbReference type="GO" id="GO:0016810">
    <property type="term" value="F:hydrolase activity, acting on carbon-nitrogen (but not peptide) bonds"/>
    <property type="evidence" value="ECO:0007669"/>
    <property type="project" value="InterPro"/>
</dbReference>
<sequence>MKKFILALSLIIIFFQINITSYANGEENFHKKISKGVTNKVPVLMYHHIMNSKDIKEMKCTQNATIISDSQFKKEMKFLHDNGYYTATLDELRKFIKGQLKLPKKTVVITFDDGYLSNLVYAYPILKKYHFNAAIFMIGNLMSKSPMAFDRTKLQYISSEELDKYKDVFYYGSHTYGLHDIKDGKGYLVTSPKAKVIEDLNKSKNLLNTDYLAYPYGQYNSSIIECLKEKGYKMAFTIQQRYAVRNSKLYEVPRFAILPNTSMSEFKDIVSGRKVVINGKLHTLLRLTKHKLSQVVHFFTN</sequence>
<keyword evidence="5" id="KW-1185">Reference proteome</keyword>
<evidence type="ECO:0000256" key="1">
    <source>
        <dbReference type="ARBA" id="ARBA00004613"/>
    </source>
</evidence>
<dbReference type="EMBL" id="LGSS01000002">
    <property type="protein sequence ID" value="KNF09706.1"/>
    <property type="molecule type" value="Genomic_DNA"/>
</dbReference>
<evidence type="ECO:0000313" key="4">
    <source>
        <dbReference type="EMBL" id="KNF09706.1"/>
    </source>
</evidence>